<reference evidence="1 2" key="1">
    <citation type="journal article" date="2020" name="FEMS Microbiol. Ecol.">
        <title>Temporal dynamics of bacterial communities during seed development and maturation.</title>
        <authorList>
            <person name="Chesneau G."/>
            <person name="Torres-Cortes G."/>
            <person name="Briand M."/>
            <person name="Darrasse A."/>
            <person name="Preveaux A."/>
            <person name="Marais C."/>
            <person name="Jacques M.A."/>
            <person name="Shade A."/>
            <person name="Barret M."/>
        </authorList>
    </citation>
    <scope>NUCLEOTIDE SEQUENCE [LARGE SCALE GENOMIC DNA]</scope>
    <source>
        <strain evidence="1 2">CFBP13709</strain>
    </source>
</reference>
<evidence type="ECO:0000313" key="2">
    <source>
        <dbReference type="Proteomes" id="UP000610459"/>
    </source>
</evidence>
<name>A0ACC5PVQ3_ENTAG</name>
<proteinExistence type="predicted"/>
<keyword evidence="2" id="KW-1185">Reference proteome</keyword>
<dbReference type="EMBL" id="JACYNR010000043">
    <property type="protein sequence ID" value="MBD8129198.1"/>
    <property type="molecule type" value="Genomic_DNA"/>
</dbReference>
<comment type="caution">
    <text evidence="1">The sequence shown here is derived from an EMBL/GenBank/DDBJ whole genome shotgun (WGS) entry which is preliminary data.</text>
</comment>
<keyword evidence="1" id="KW-0808">Transferase</keyword>
<sequence>MNPNQNKLNSIQALRGLAAMLVVMFHFRTDLALTFPVADRAFGCGSIGVDLFFMISGFIAYYVTHHENNGLKSSREFMIKRLCRILPPYIIATLFVAGKSWEAWQITLQSFLFLPRDVTQMAPYFGYAKLNVGWTLNYEFIFYTLCALAVLTKKLKFISLTFLIVALVAVPYHLNGSHGELASINYGYRGYLAIATNGMMLEFLAGIFAAYLSLNTTLISSKNTWRIAIVISATYFIYVVAGLSSGLGNGRYGFASASFFLLLSLTGYEARFGIKPPAFLTSIGTISFSVYLMHKRGMSVAIKAVYPFYHGHYAGCFATIIALILTAIFSSVFYKYVEIGLCTILRRKLLLPKNSLTTG</sequence>
<gene>
    <name evidence="1" type="ORF">IFT41_24195</name>
</gene>
<dbReference type="Proteomes" id="UP000610459">
    <property type="component" value="Unassembled WGS sequence"/>
</dbReference>
<evidence type="ECO:0000313" key="1">
    <source>
        <dbReference type="EMBL" id="MBD8129198.1"/>
    </source>
</evidence>
<organism evidence="1 2">
    <name type="scientific">Enterobacter agglomerans</name>
    <name type="common">Erwinia herbicola</name>
    <name type="synonym">Pantoea agglomerans</name>
    <dbReference type="NCBI Taxonomy" id="549"/>
    <lineage>
        <taxon>Bacteria</taxon>
        <taxon>Pseudomonadati</taxon>
        <taxon>Pseudomonadota</taxon>
        <taxon>Gammaproteobacteria</taxon>
        <taxon>Enterobacterales</taxon>
        <taxon>Erwiniaceae</taxon>
        <taxon>Pantoea</taxon>
        <taxon>Pantoea agglomerans group</taxon>
    </lineage>
</organism>
<keyword evidence="1" id="KW-0012">Acyltransferase</keyword>
<accession>A0ACC5PVQ3</accession>
<protein>
    <submittedName>
        <fullName evidence="1">Acyltransferase</fullName>
    </submittedName>
</protein>